<feature type="transmembrane region" description="Helical" evidence="1">
    <location>
        <begin position="180"/>
        <end position="200"/>
    </location>
</feature>
<comment type="caution">
    <text evidence="2">The sequence shown here is derived from an EMBL/GenBank/DDBJ whole genome shotgun (WGS) entry which is preliminary data.</text>
</comment>
<dbReference type="AlphaFoldDB" id="A0A3M2M065"/>
<protein>
    <submittedName>
        <fullName evidence="2">ABC transporter permease</fullName>
    </submittedName>
</protein>
<keyword evidence="3" id="KW-1185">Reference proteome</keyword>
<evidence type="ECO:0000313" key="2">
    <source>
        <dbReference type="EMBL" id="RMI42822.1"/>
    </source>
</evidence>
<dbReference type="OrthoDB" id="3297477at2"/>
<keyword evidence="1" id="KW-1133">Transmembrane helix</keyword>
<keyword evidence="1" id="KW-0472">Membrane</keyword>
<evidence type="ECO:0000313" key="3">
    <source>
        <dbReference type="Proteomes" id="UP000282674"/>
    </source>
</evidence>
<organism evidence="2 3">
    <name type="scientific">Actinomadura harenae</name>
    <dbReference type="NCBI Taxonomy" id="2483351"/>
    <lineage>
        <taxon>Bacteria</taxon>
        <taxon>Bacillati</taxon>
        <taxon>Actinomycetota</taxon>
        <taxon>Actinomycetes</taxon>
        <taxon>Streptosporangiales</taxon>
        <taxon>Thermomonosporaceae</taxon>
        <taxon>Actinomadura</taxon>
    </lineage>
</organism>
<feature type="transmembrane region" description="Helical" evidence="1">
    <location>
        <begin position="105"/>
        <end position="131"/>
    </location>
</feature>
<dbReference type="Pfam" id="PF12730">
    <property type="entry name" value="ABC2_membrane_4"/>
    <property type="match status" value="1"/>
</dbReference>
<feature type="transmembrane region" description="Helical" evidence="1">
    <location>
        <begin position="151"/>
        <end position="173"/>
    </location>
</feature>
<keyword evidence="1" id="KW-0812">Transmembrane</keyword>
<evidence type="ECO:0000256" key="1">
    <source>
        <dbReference type="SAM" id="Phobius"/>
    </source>
</evidence>
<feature type="transmembrane region" description="Helical" evidence="1">
    <location>
        <begin position="228"/>
        <end position="249"/>
    </location>
</feature>
<sequence>MRSARALLLAEWTKIRSVRSTVWTLITAFVVTVLTSTVIAAVYNNQFDSLSAKQKADFDPTNLGFIGVQLGQLVLVVFAVLVVCSEYTTRTVRYSLMAVPRRGAFLAAKLTVATALVLVTSMATAFTTFGIAQSIFGARGASLGDPGVARAVVGAGLYMTLITLLAMGLSAVLRSPMLSLGVLMPFFFLVSPILTTVPRIRTAARFLPDQAGGLVTHVRTSGWPFGPWAGLAILCGWTAALVLAGYLTLRRRDA</sequence>
<proteinExistence type="predicted"/>
<reference evidence="2 3" key="1">
    <citation type="submission" date="2018-10" db="EMBL/GenBank/DDBJ databases">
        <title>Isolation from soil.</title>
        <authorList>
            <person name="Hu J."/>
        </authorList>
    </citation>
    <scope>NUCLEOTIDE SEQUENCE [LARGE SCALE GENOMIC DNA]</scope>
    <source>
        <strain evidence="2 3">NEAU-Ht49</strain>
    </source>
</reference>
<feature type="transmembrane region" description="Helical" evidence="1">
    <location>
        <begin position="63"/>
        <end position="84"/>
    </location>
</feature>
<dbReference type="RefSeq" id="WP_122195643.1">
    <property type="nucleotide sequence ID" value="NZ_JBHSKC010000019.1"/>
</dbReference>
<feature type="transmembrane region" description="Helical" evidence="1">
    <location>
        <begin position="21"/>
        <end position="43"/>
    </location>
</feature>
<dbReference type="EMBL" id="RFFG01000030">
    <property type="protein sequence ID" value="RMI42822.1"/>
    <property type="molecule type" value="Genomic_DNA"/>
</dbReference>
<gene>
    <name evidence="2" type="ORF">EBO15_18475</name>
</gene>
<dbReference type="Proteomes" id="UP000282674">
    <property type="component" value="Unassembled WGS sequence"/>
</dbReference>
<accession>A0A3M2M065</accession>
<name>A0A3M2M065_9ACTN</name>